<feature type="region of interest" description="Disordered" evidence="2">
    <location>
        <begin position="103"/>
        <end position="126"/>
    </location>
</feature>
<comment type="caution">
    <text evidence="3">The sequence shown here is derived from an EMBL/GenBank/DDBJ whole genome shotgun (WGS) entry which is preliminary data.</text>
</comment>
<feature type="coiled-coil region" evidence="1">
    <location>
        <begin position="171"/>
        <end position="233"/>
    </location>
</feature>
<accession>A0ABN9V0A9</accession>
<dbReference type="EMBL" id="CAUYUJ010016406">
    <property type="protein sequence ID" value="CAK0864936.1"/>
    <property type="molecule type" value="Genomic_DNA"/>
</dbReference>
<protein>
    <submittedName>
        <fullName evidence="3">Uncharacterized protein</fullName>
    </submittedName>
</protein>
<evidence type="ECO:0000313" key="3">
    <source>
        <dbReference type="EMBL" id="CAK0864936.1"/>
    </source>
</evidence>
<gene>
    <name evidence="3" type="ORF">PCOR1329_LOCUS52632</name>
</gene>
<keyword evidence="1" id="KW-0175">Coiled coil</keyword>
<organism evidence="3 4">
    <name type="scientific">Prorocentrum cordatum</name>
    <dbReference type="NCBI Taxonomy" id="2364126"/>
    <lineage>
        <taxon>Eukaryota</taxon>
        <taxon>Sar</taxon>
        <taxon>Alveolata</taxon>
        <taxon>Dinophyceae</taxon>
        <taxon>Prorocentrales</taxon>
        <taxon>Prorocentraceae</taxon>
        <taxon>Prorocentrum</taxon>
    </lineage>
</organism>
<evidence type="ECO:0000256" key="2">
    <source>
        <dbReference type="SAM" id="MobiDB-lite"/>
    </source>
</evidence>
<feature type="non-terminal residue" evidence="3">
    <location>
        <position position="343"/>
    </location>
</feature>
<keyword evidence="4" id="KW-1185">Reference proteome</keyword>
<reference evidence="3" key="1">
    <citation type="submission" date="2023-10" db="EMBL/GenBank/DDBJ databases">
        <authorList>
            <person name="Chen Y."/>
            <person name="Shah S."/>
            <person name="Dougan E. K."/>
            <person name="Thang M."/>
            <person name="Chan C."/>
        </authorList>
    </citation>
    <scope>NUCLEOTIDE SEQUENCE [LARGE SCALE GENOMIC DNA]</scope>
</reference>
<name>A0ABN9V0A9_9DINO</name>
<feature type="compositionally biased region" description="Polar residues" evidence="2">
    <location>
        <begin position="274"/>
        <end position="290"/>
    </location>
</feature>
<dbReference type="Proteomes" id="UP001189429">
    <property type="component" value="Unassembled WGS sequence"/>
</dbReference>
<feature type="region of interest" description="Disordered" evidence="2">
    <location>
        <begin position="1"/>
        <end position="23"/>
    </location>
</feature>
<evidence type="ECO:0000313" key="4">
    <source>
        <dbReference type="Proteomes" id="UP001189429"/>
    </source>
</evidence>
<feature type="region of interest" description="Disordered" evidence="2">
    <location>
        <begin position="261"/>
        <end position="300"/>
    </location>
</feature>
<evidence type="ECO:0000256" key="1">
    <source>
        <dbReference type="SAM" id="Coils"/>
    </source>
</evidence>
<sequence length="343" mass="36403">MAAAGAPAAGAASAATAAAPGRSALGDRAQTTLGAAAELVAMLESPTLAAGSGESRTREWKIQSALEGSCRTLDGVAAFLRHPRGAEAVVASQRRLLEDGAVPKAGLQEDDEEVLGSDGKNEEAGPKHRVELGAQVETVELEPREAQGKLKQKSALRELLGEQVPELQAARKEHKQRIADTCREKKQLVQQLNHQGLEHHESKAGIKQVKHEAQDLANMVDEQRMKYAQLEKATGEQHKIASLAGVPAFPVLHIVGQTQSCNVEQQQRDDDAQETNGQPLSSAEGQGSQRNADEAKVSILNGQVSSTDEYTQVGLGSLQSIVKNQGSSQHAYAKEKSNGDALS</sequence>
<proteinExistence type="predicted"/>